<dbReference type="NCBIfam" id="TIGR01866">
    <property type="entry name" value="cas_Csn2"/>
    <property type="match status" value="1"/>
</dbReference>
<reference evidence="2" key="1">
    <citation type="journal article" date="2023" name="Int. J. Syst. Evol. Microbiol.">
        <title>Claveliimonas bilis gen. nov., sp. nov., deoxycholic acid-producing bacteria isolated from human faeces, and reclassification of Sellimonas monacensis Zenner et al. 2021 as Claveliimonas monacensis comb. nov.</title>
        <authorList>
            <person name="Hisatomi A."/>
            <person name="Kastawa N.W.E.P.G."/>
            <person name="Song I."/>
            <person name="Ohkuma M."/>
            <person name="Fukiya S."/>
            <person name="Sakamoto M."/>
        </authorList>
    </citation>
    <scope>NUCLEOTIDE SEQUENCE [LARGE SCALE GENOMIC DNA]</scope>
    <source>
        <strain evidence="2">12BBH14</strain>
    </source>
</reference>
<evidence type="ECO:0000313" key="1">
    <source>
        <dbReference type="EMBL" id="BDZ78489.1"/>
    </source>
</evidence>
<keyword evidence="2" id="KW-1185">Reference proteome</keyword>
<dbReference type="EMBL" id="AP027742">
    <property type="protein sequence ID" value="BDZ78489.1"/>
    <property type="molecule type" value="Genomic_DNA"/>
</dbReference>
<evidence type="ECO:0000313" key="2">
    <source>
        <dbReference type="Proteomes" id="UP001305815"/>
    </source>
</evidence>
<gene>
    <name evidence="1" type="ORF">Lac1_26720</name>
</gene>
<protein>
    <submittedName>
        <fullName evidence="1">Type II-A CRISPR-associated protein Csn2</fullName>
    </submittedName>
</protein>
<dbReference type="Pfam" id="PF09711">
    <property type="entry name" value="Cas_Csn2"/>
    <property type="match status" value="1"/>
</dbReference>
<dbReference type="Gene3D" id="3.40.50.11940">
    <property type="match status" value="2"/>
</dbReference>
<proteinExistence type="predicted"/>
<dbReference type="RefSeq" id="WP_316265551.1">
    <property type="nucleotide sequence ID" value="NZ_AP027742.1"/>
</dbReference>
<accession>A0ABM8IAZ6</accession>
<organism evidence="1 2">
    <name type="scientific">Claveliimonas bilis</name>
    <dbReference type="NCBI Taxonomy" id="3028070"/>
    <lineage>
        <taxon>Bacteria</taxon>
        <taxon>Bacillati</taxon>
        <taxon>Bacillota</taxon>
        <taxon>Clostridia</taxon>
        <taxon>Lachnospirales</taxon>
        <taxon>Lachnospiraceae</taxon>
        <taxon>Claveliimonas</taxon>
    </lineage>
</organism>
<sequence>MKVVHPKISSRIEISDQRINVLVIEAPDFLYEVLTDIKRQMDNLDGDTVLSIHDEPVSFHKYAELVTDPLAVEMNNRTIIKKVLAAMEKCGQDDVYYERTQKLMAEIETYINDLSLNFDADIECHDISLQQILKAAELTVADEYDRLVDKIYAYMELVREFEGDKLFIFVNLSSYIGREQLQEFADTVTGHSFQVLLIDSHDFEGLENESRLIVDRDLCEF</sequence>
<dbReference type="InterPro" id="IPR010146">
    <property type="entry name" value="CRISPR-assoc_prot_Csn2-typ"/>
</dbReference>
<dbReference type="InterPro" id="IPR038600">
    <property type="entry name" value="Csn2_sf"/>
</dbReference>
<name>A0ABM8IAZ6_9FIRM</name>
<dbReference type="Proteomes" id="UP001305815">
    <property type="component" value="Chromosome"/>
</dbReference>